<dbReference type="AlphaFoldDB" id="A0A2N1PS76"/>
<evidence type="ECO:0000313" key="2">
    <source>
        <dbReference type="EMBL" id="PKK91191.1"/>
    </source>
</evidence>
<feature type="region of interest" description="Disordered" evidence="1">
    <location>
        <begin position="45"/>
        <end position="82"/>
    </location>
</feature>
<evidence type="ECO:0000256" key="1">
    <source>
        <dbReference type="SAM" id="MobiDB-lite"/>
    </source>
</evidence>
<feature type="compositionally biased region" description="Basic and acidic residues" evidence="1">
    <location>
        <begin position="45"/>
        <end position="56"/>
    </location>
</feature>
<gene>
    <name evidence="2" type="ORF">CVV64_05325</name>
</gene>
<dbReference type="EMBL" id="PGXC01000003">
    <property type="protein sequence ID" value="PKK91191.1"/>
    <property type="molecule type" value="Genomic_DNA"/>
</dbReference>
<comment type="caution">
    <text evidence="2">The sequence shown here is derived from an EMBL/GenBank/DDBJ whole genome shotgun (WGS) entry which is preliminary data.</text>
</comment>
<reference evidence="2 3" key="1">
    <citation type="journal article" date="2017" name="ISME J.">
        <title>Potential for microbial H2 and metal transformations associated with novel bacteria and archaea in deep terrestrial subsurface sediments.</title>
        <authorList>
            <person name="Hernsdorf A.W."/>
            <person name="Amano Y."/>
            <person name="Miyakawa K."/>
            <person name="Ise K."/>
            <person name="Suzuki Y."/>
            <person name="Anantharaman K."/>
            <person name="Probst A."/>
            <person name="Burstein D."/>
            <person name="Thomas B.C."/>
            <person name="Banfield J.F."/>
        </authorList>
    </citation>
    <scope>NUCLEOTIDE SEQUENCE [LARGE SCALE GENOMIC DNA]</scope>
    <source>
        <strain evidence="2">HGW-Wallbacteria-1</strain>
    </source>
</reference>
<sequence>MSSSILKDEELLKKINQILMKSIRGLPLTTEERLLYQNHLGKKIQEVKSERKDQHTDNPPADQDEPHDDDTDPDSIPNQDQD</sequence>
<dbReference type="Proteomes" id="UP000233256">
    <property type="component" value="Unassembled WGS sequence"/>
</dbReference>
<organism evidence="2 3">
    <name type="scientific">Candidatus Wallbacteria bacterium HGW-Wallbacteria-1</name>
    <dbReference type="NCBI Taxonomy" id="2013854"/>
    <lineage>
        <taxon>Bacteria</taxon>
        <taxon>Candidatus Walliibacteriota</taxon>
    </lineage>
</organism>
<accession>A0A2N1PS76</accession>
<name>A0A2N1PS76_9BACT</name>
<proteinExistence type="predicted"/>
<evidence type="ECO:0000313" key="3">
    <source>
        <dbReference type="Proteomes" id="UP000233256"/>
    </source>
</evidence>
<feature type="compositionally biased region" description="Acidic residues" evidence="1">
    <location>
        <begin position="62"/>
        <end position="73"/>
    </location>
</feature>
<protein>
    <submittedName>
        <fullName evidence="2">Uncharacterized protein</fullName>
    </submittedName>
</protein>